<proteinExistence type="predicted"/>
<evidence type="ECO:0000313" key="2">
    <source>
        <dbReference type="EMBL" id="KAJ8890439.1"/>
    </source>
</evidence>
<feature type="compositionally biased region" description="Basic and acidic residues" evidence="1">
    <location>
        <begin position="120"/>
        <end position="130"/>
    </location>
</feature>
<accession>A0ABQ9I2A7</accession>
<feature type="region of interest" description="Disordered" evidence="1">
    <location>
        <begin position="421"/>
        <end position="453"/>
    </location>
</feature>
<feature type="region of interest" description="Disordered" evidence="1">
    <location>
        <begin position="652"/>
        <end position="681"/>
    </location>
</feature>
<evidence type="ECO:0000313" key="3">
    <source>
        <dbReference type="Proteomes" id="UP001159363"/>
    </source>
</evidence>
<comment type="caution">
    <text evidence="2">The sequence shown here is derived from an EMBL/GenBank/DDBJ whole genome shotgun (WGS) entry which is preliminary data.</text>
</comment>
<name>A0ABQ9I2A7_9NEOP</name>
<feature type="compositionally biased region" description="Basic and acidic residues" evidence="1">
    <location>
        <begin position="669"/>
        <end position="681"/>
    </location>
</feature>
<dbReference type="Proteomes" id="UP001159363">
    <property type="component" value="Chromosome 3"/>
</dbReference>
<protein>
    <submittedName>
        <fullName evidence="2">Uncharacterized protein</fullName>
    </submittedName>
</protein>
<evidence type="ECO:0000256" key="1">
    <source>
        <dbReference type="SAM" id="MobiDB-lite"/>
    </source>
</evidence>
<dbReference type="EMBL" id="JARBHB010000003">
    <property type="protein sequence ID" value="KAJ8890439.1"/>
    <property type="molecule type" value="Genomic_DNA"/>
</dbReference>
<keyword evidence="3" id="KW-1185">Reference proteome</keyword>
<feature type="region of interest" description="Disordered" evidence="1">
    <location>
        <begin position="99"/>
        <end position="135"/>
    </location>
</feature>
<organism evidence="2 3">
    <name type="scientific">Dryococelus australis</name>
    <dbReference type="NCBI Taxonomy" id="614101"/>
    <lineage>
        <taxon>Eukaryota</taxon>
        <taxon>Metazoa</taxon>
        <taxon>Ecdysozoa</taxon>
        <taxon>Arthropoda</taxon>
        <taxon>Hexapoda</taxon>
        <taxon>Insecta</taxon>
        <taxon>Pterygota</taxon>
        <taxon>Neoptera</taxon>
        <taxon>Polyneoptera</taxon>
        <taxon>Phasmatodea</taxon>
        <taxon>Verophasmatodea</taxon>
        <taxon>Anareolatae</taxon>
        <taxon>Phasmatidae</taxon>
        <taxon>Eurycanthinae</taxon>
        <taxon>Dryococelus</taxon>
    </lineage>
</organism>
<reference evidence="2 3" key="1">
    <citation type="submission" date="2023-02" db="EMBL/GenBank/DDBJ databases">
        <title>LHISI_Scaffold_Assembly.</title>
        <authorList>
            <person name="Stuart O.P."/>
            <person name="Cleave R."/>
            <person name="Magrath M.J.L."/>
            <person name="Mikheyev A.S."/>
        </authorList>
    </citation>
    <scope>NUCLEOTIDE SEQUENCE [LARGE SCALE GENOMIC DNA]</scope>
    <source>
        <strain evidence="2">Daus_M_001</strain>
        <tissue evidence="2">Leg muscle</tissue>
    </source>
</reference>
<gene>
    <name evidence="2" type="ORF">PR048_009948</name>
</gene>
<sequence>MSFDGFECSIDNCRICVHSISLIHGSAARGTLSLLSVGWVATLRHTGVTAVTGECVHFMVAYVQALVACLAAAGRLCSLPGGTTIIAGSTEEALRQERRKYTSVQTHTLPELTDLPPNSQRDKRTEDRPRTGWVANPRPLGYRSATLLLSYVGRPPTELHKPLTDYPCDNAYRKNRTARLLFPKEHLNKNLEFWNNVVWVLKAFECDVRRRSAGLQERGKREISEKIHRTAASSSTIPTCENPGATPPGILSSSLRWEVSSLTTTPPRPLCSLVRTNVRLATTNRSGLGSQLGWEFSEAEHFIASLGLREFSIHRRTATGHDKVSTLEINLRKKSSSLPAYILTDTVSDMRPVTLVTMDVLIRSDGVVGIITASHPEAPGAIFGAVFEVFPEWRWGGNWVGRPSLVRAALNSEVLRADDDEVRAEETGYPRENAPTSDTISRCENPGATPPGIEPLCSEKKGWRRNEPRPVARIHPSIHLGWFPKTMGKGKSGWPEWECHLTLHVLPNQSHDSQLCGRGSALIIESPRATTAQSSAPTLVDLIQSPDLIHKYSKAHPTTSTEPLVWSGQCTIPTTIVSPEHNRGIAPLTARHFLERKTPSRYFPSYGVNHYQHKSNQREPLGRTDRSVCTVDHFPWHKWVYHNTNSLYGTGGDLSTPISPPRGTRSGTHQRDVREAQHQDDDNLQDVDWLHSARALGMSPVTLPSLIRVRGARGRAVMTQAAEDVGQHALRSHATLKRRRHARLTSSRATASHRWYVHTLGHHVTPNSQAARPYPARLTLLVQRGVMVAQRIVQDVLQLVFTDCFKNVGLDEGPVRWSACLTNVASNDNTWTLNCQAKQKLRTAQRGMKRAMLGFTRRDRKRADYIRSVTKVRDIPERVKTLKWQWAGHTARRNRWDRDIRRVVRVNWKNIAQDRLAWKELETTYVALNCKV</sequence>